<evidence type="ECO:0000256" key="3">
    <source>
        <dbReference type="ARBA" id="ARBA00022679"/>
    </source>
</evidence>
<keyword evidence="7" id="KW-1185">Reference proteome</keyword>
<dbReference type="PROSITE" id="PS01183">
    <property type="entry name" value="UBIE_1"/>
    <property type="match status" value="1"/>
</dbReference>
<dbReference type="Proteomes" id="UP001228113">
    <property type="component" value="Chromosome"/>
</dbReference>
<dbReference type="Pfam" id="PF01209">
    <property type="entry name" value="Ubie_methyltran"/>
    <property type="match status" value="1"/>
</dbReference>
<feature type="binding site" evidence="5">
    <location>
        <position position="87"/>
    </location>
    <ligand>
        <name>S-adenosyl-L-methionine</name>
        <dbReference type="ChEBI" id="CHEBI:59789"/>
    </ligand>
</feature>
<feature type="binding site" evidence="5">
    <location>
        <position position="105"/>
    </location>
    <ligand>
        <name>S-adenosyl-L-methionine</name>
        <dbReference type="ChEBI" id="CHEBI:59789"/>
    </ligand>
</feature>
<comment type="similarity">
    <text evidence="5">Belongs to the class I-like SAM-binding methyltransferase superfamily. MenG/UbiE family.</text>
</comment>
<proteinExistence type="inferred from homology"/>
<comment type="function">
    <text evidence="5">Methyltransferase required for the conversion of demethylmenaquinol (DMKH2) to menaquinol (MKH2).</text>
</comment>
<reference evidence="6" key="1">
    <citation type="journal article" date="2023" name="Int. J. Syst. Evol. Microbiol.">
        <title>Mesoterricola silvestris gen. nov., sp. nov., Mesoterricola sediminis sp. nov., Geothrix oryzae sp. nov., Geothrix edaphica sp. nov., Geothrix rubra sp. nov., and Geothrix limicola sp. nov., six novel members of Acidobacteriota isolated from soils.</title>
        <authorList>
            <person name="Itoh H."/>
            <person name="Sugisawa Y."/>
            <person name="Mise K."/>
            <person name="Xu Z."/>
            <person name="Kuniyasu M."/>
            <person name="Ushijima N."/>
            <person name="Kawano K."/>
            <person name="Kobayashi E."/>
            <person name="Shiratori Y."/>
            <person name="Masuda Y."/>
            <person name="Senoo K."/>
        </authorList>
    </citation>
    <scope>NUCLEOTIDE SEQUENCE</scope>
    <source>
        <strain evidence="6">W786</strain>
    </source>
</reference>
<dbReference type="EMBL" id="AP027081">
    <property type="protein sequence ID" value="BDU78045.1"/>
    <property type="molecule type" value="Genomic_DNA"/>
</dbReference>
<dbReference type="Gene3D" id="3.40.50.150">
    <property type="entry name" value="Vaccinia Virus protein VP39"/>
    <property type="match status" value="1"/>
</dbReference>
<evidence type="ECO:0000256" key="2">
    <source>
        <dbReference type="ARBA" id="ARBA00022603"/>
    </source>
</evidence>
<keyword evidence="3 5" id="KW-0808">Transferase</keyword>
<dbReference type="InterPro" id="IPR029063">
    <property type="entry name" value="SAM-dependent_MTases_sf"/>
</dbReference>
<comment type="caution">
    <text evidence="5">Lacks conserved residue(s) required for the propagation of feature annotation.</text>
</comment>
<evidence type="ECO:0000256" key="5">
    <source>
        <dbReference type="HAMAP-Rule" id="MF_01813"/>
    </source>
</evidence>
<keyword evidence="4 5" id="KW-0949">S-adenosyl-L-methionine</keyword>
<evidence type="ECO:0000256" key="1">
    <source>
        <dbReference type="ARBA" id="ARBA00022428"/>
    </source>
</evidence>
<evidence type="ECO:0000256" key="4">
    <source>
        <dbReference type="ARBA" id="ARBA00022691"/>
    </source>
</evidence>
<dbReference type="CDD" id="cd02440">
    <property type="entry name" value="AdoMet_MTases"/>
    <property type="match status" value="1"/>
</dbReference>
<dbReference type="SUPFAM" id="SSF53335">
    <property type="entry name" value="S-adenosyl-L-methionine-dependent methyltransferases"/>
    <property type="match status" value="1"/>
</dbReference>
<dbReference type="HAMAP" id="MF_01813">
    <property type="entry name" value="MenG_UbiE_methyltr"/>
    <property type="match status" value="1"/>
</dbReference>
<keyword evidence="1 5" id="KW-0474">Menaquinone biosynthesis</keyword>
<dbReference type="KEGG" id="msea:METESE_30030"/>
<dbReference type="GO" id="GO:0009234">
    <property type="term" value="P:menaquinone biosynthetic process"/>
    <property type="evidence" value="ECO:0007669"/>
    <property type="project" value="UniProtKB-UniRule"/>
</dbReference>
<evidence type="ECO:0000313" key="6">
    <source>
        <dbReference type="EMBL" id="BDU78045.1"/>
    </source>
</evidence>
<feature type="binding site" evidence="5">
    <location>
        <begin position="134"/>
        <end position="135"/>
    </location>
    <ligand>
        <name>S-adenosyl-L-methionine</name>
        <dbReference type="ChEBI" id="CHEBI:59789"/>
    </ligand>
</feature>
<name>A0AA48H120_9BACT</name>
<dbReference type="GO" id="GO:0043770">
    <property type="term" value="F:demethylmenaquinone methyltransferase activity"/>
    <property type="evidence" value="ECO:0007669"/>
    <property type="project" value="UniProtKB-UniRule"/>
</dbReference>
<comment type="catalytic activity">
    <reaction evidence="5">
        <text>a 2-demethylmenaquinol + S-adenosyl-L-methionine = a menaquinol + S-adenosyl-L-homocysteine + H(+)</text>
        <dbReference type="Rhea" id="RHEA:42640"/>
        <dbReference type="Rhea" id="RHEA-COMP:9539"/>
        <dbReference type="Rhea" id="RHEA-COMP:9563"/>
        <dbReference type="ChEBI" id="CHEBI:15378"/>
        <dbReference type="ChEBI" id="CHEBI:18151"/>
        <dbReference type="ChEBI" id="CHEBI:55437"/>
        <dbReference type="ChEBI" id="CHEBI:57856"/>
        <dbReference type="ChEBI" id="CHEBI:59789"/>
        <dbReference type="EC" id="2.1.1.163"/>
    </reaction>
</comment>
<dbReference type="EC" id="2.1.1.163" evidence="5"/>
<dbReference type="PANTHER" id="PTHR43591:SF24">
    <property type="entry name" value="2-METHOXY-6-POLYPRENYL-1,4-BENZOQUINOL METHYLASE, MITOCHONDRIAL"/>
    <property type="match status" value="1"/>
</dbReference>
<dbReference type="PROSITE" id="PS51608">
    <property type="entry name" value="SAM_MT_UBIE"/>
    <property type="match status" value="1"/>
</dbReference>
<sequence>MRTSVPMKDQVYPDGLSPGARTVDHVKEETVMPQGTRVQAMFSGIAGKYDLLNHVLSLGTDFYWWARMARVSGAAPGRRYLDVAAGTGDSSLALARRGAEVISTDFTQAMLRLGPAKFRRKGRADLIWASVGADAQQLPFRDASFDGVTICYGIRNVEDRDRAFREFNRVLKPGGRLTVLEFSRPRFAWLRAFYDLYSLRILPAIGGWISGDRSAYTYLPESIRAFPDQPALAEELRRAGFQDVAWKNLTGGIVALHTGTAAR</sequence>
<dbReference type="PROSITE" id="PS01184">
    <property type="entry name" value="UBIE_2"/>
    <property type="match status" value="1"/>
</dbReference>
<dbReference type="InterPro" id="IPR004033">
    <property type="entry name" value="UbiE/COQ5_MeTrFase"/>
</dbReference>
<gene>
    <name evidence="5 6" type="primary">menG</name>
    <name evidence="6" type="ORF">METESE_30030</name>
</gene>
<comment type="pathway">
    <text evidence="5">Quinol/quinone metabolism; menaquinone biosynthesis; menaquinol from 1,4-dihydroxy-2-naphthoate: step 2/2.</text>
</comment>
<evidence type="ECO:0000313" key="7">
    <source>
        <dbReference type="Proteomes" id="UP001228113"/>
    </source>
</evidence>
<dbReference type="AlphaFoldDB" id="A0AA48H120"/>
<accession>A0AA48H120</accession>
<dbReference type="GO" id="GO:0032259">
    <property type="term" value="P:methylation"/>
    <property type="evidence" value="ECO:0007669"/>
    <property type="project" value="UniProtKB-KW"/>
</dbReference>
<dbReference type="NCBIfam" id="TIGR01934">
    <property type="entry name" value="MenG_MenH_UbiE"/>
    <property type="match status" value="1"/>
</dbReference>
<organism evidence="6 7">
    <name type="scientific">Mesoterricola sediminis</name>
    <dbReference type="NCBI Taxonomy" id="2927980"/>
    <lineage>
        <taxon>Bacteria</taxon>
        <taxon>Pseudomonadati</taxon>
        <taxon>Acidobacteriota</taxon>
        <taxon>Holophagae</taxon>
        <taxon>Holophagales</taxon>
        <taxon>Holophagaceae</taxon>
        <taxon>Mesoterricola</taxon>
    </lineage>
</organism>
<dbReference type="PANTHER" id="PTHR43591">
    <property type="entry name" value="METHYLTRANSFERASE"/>
    <property type="match status" value="1"/>
</dbReference>
<protein>
    <recommendedName>
        <fullName evidence="5">Demethylmenaquinone methyltransferase</fullName>
        <ecNumber evidence="5">2.1.1.163</ecNumber>
    </recommendedName>
</protein>
<dbReference type="NCBIfam" id="NF001244">
    <property type="entry name" value="PRK00216.1-5"/>
    <property type="match status" value="1"/>
</dbReference>
<keyword evidence="2 5" id="KW-0489">Methyltransferase</keyword>
<dbReference type="InterPro" id="IPR023576">
    <property type="entry name" value="UbiE/COQ5_MeTrFase_CS"/>
</dbReference>